<protein>
    <submittedName>
        <fullName evidence="1">Uncharacterized protein</fullName>
    </submittedName>
</protein>
<name>A0ABP0PTU4_9DINO</name>
<evidence type="ECO:0000313" key="1">
    <source>
        <dbReference type="EMBL" id="CAK9079436.1"/>
    </source>
</evidence>
<organism evidence="1 2">
    <name type="scientific">Durusdinium trenchii</name>
    <dbReference type="NCBI Taxonomy" id="1381693"/>
    <lineage>
        <taxon>Eukaryota</taxon>
        <taxon>Sar</taxon>
        <taxon>Alveolata</taxon>
        <taxon>Dinophyceae</taxon>
        <taxon>Suessiales</taxon>
        <taxon>Symbiodiniaceae</taxon>
        <taxon>Durusdinium</taxon>
    </lineage>
</organism>
<accession>A0ABP0PTU4</accession>
<comment type="caution">
    <text evidence="1">The sequence shown here is derived from an EMBL/GenBank/DDBJ whole genome shotgun (WGS) entry which is preliminary data.</text>
</comment>
<dbReference type="Proteomes" id="UP001642484">
    <property type="component" value="Unassembled WGS sequence"/>
</dbReference>
<gene>
    <name evidence="1" type="ORF">CCMP2556_LOCUS39114</name>
</gene>
<reference evidence="1 2" key="1">
    <citation type="submission" date="2024-02" db="EMBL/GenBank/DDBJ databases">
        <authorList>
            <person name="Chen Y."/>
            <person name="Shah S."/>
            <person name="Dougan E. K."/>
            <person name="Thang M."/>
            <person name="Chan C."/>
        </authorList>
    </citation>
    <scope>NUCLEOTIDE SEQUENCE [LARGE SCALE GENOMIC DNA]</scope>
</reference>
<keyword evidence="2" id="KW-1185">Reference proteome</keyword>
<dbReference type="EMBL" id="CAXAMN010023651">
    <property type="protein sequence ID" value="CAK9079436.1"/>
    <property type="molecule type" value="Genomic_DNA"/>
</dbReference>
<evidence type="ECO:0000313" key="2">
    <source>
        <dbReference type="Proteomes" id="UP001642484"/>
    </source>
</evidence>
<sequence>MPPVVPNPGERSLFLLASASATAGCEFFHLEGSNKGLYTAVLRSGTPVETSTVIANAKDSEIAALPIDAIEALLGSLGNKPEDPAGLPRHMDASVKVMAAVPGSLEKKAAGLQIRSKGVGNTGTKALGLLCSTAPFHIMALAMAGLGEKGEGDDAKACANFIERVSPAILEALPSEHLIKLAEACAKSKAVAETILATVSKACSGALPSWSMDDVSKLLFALAKVKVGDTPEMAELYSRAAEVASANLSSLSETQLVKVVLTLSRVPACKEFVATAAAEVVNKMSTIAAPQLLLLTQGIASLGSDNASLMKLVEFWATDEVKLKQLSADQLAKLSQVLAPVVTRPQFGDGSKKPIRPTHEGLWKVAGARLLEQKASLADAGKASEPWLWEVLAAFSGEAPTFEDKEKLLAAVKPREREREKDRDKDQRARRQRILEARSATLSLSLSLPRTEMKDGAVGVRCLVFCD</sequence>
<proteinExistence type="predicted"/>